<organism evidence="1 2">
    <name type="scientific">Nezara viridula</name>
    <name type="common">Southern green stink bug</name>
    <name type="synonym">Cimex viridulus</name>
    <dbReference type="NCBI Taxonomy" id="85310"/>
    <lineage>
        <taxon>Eukaryota</taxon>
        <taxon>Metazoa</taxon>
        <taxon>Ecdysozoa</taxon>
        <taxon>Arthropoda</taxon>
        <taxon>Hexapoda</taxon>
        <taxon>Insecta</taxon>
        <taxon>Pterygota</taxon>
        <taxon>Neoptera</taxon>
        <taxon>Paraneoptera</taxon>
        <taxon>Hemiptera</taxon>
        <taxon>Heteroptera</taxon>
        <taxon>Panheteroptera</taxon>
        <taxon>Pentatomomorpha</taxon>
        <taxon>Pentatomoidea</taxon>
        <taxon>Pentatomidae</taxon>
        <taxon>Pentatominae</taxon>
        <taxon>Nezara</taxon>
    </lineage>
</organism>
<keyword evidence="2" id="KW-1185">Reference proteome</keyword>
<dbReference type="AlphaFoldDB" id="A0A9P0EBI0"/>
<evidence type="ECO:0000313" key="1">
    <source>
        <dbReference type="EMBL" id="CAH1395141.1"/>
    </source>
</evidence>
<evidence type="ECO:0000313" key="2">
    <source>
        <dbReference type="Proteomes" id="UP001152798"/>
    </source>
</evidence>
<accession>A0A9P0EBI0</accession>
<dbReference type="EMBL" id="OV725079">
    <property type="protein sequence ID" value="CAH1395141.1"/>
    <property type="molecule type" value="Genomic_DNA"/>
</dbReference>
<gene>
    <name evidence="1" type="ORF">NEZAVI_LOCUS5470</name>
</gene>
<protein>
    <recommendedName>
        <fullName evidence="3">Peptidase M12B propeptide domain-containing protein</fullName>
    </recommendedName>
</protein>
<name>A0A9P0EBI0_NEZVI</name>
<evidence type="ECO:0008006" key="3">
    <source>
        <dbReference type="Google" id="ProtNLM"/>
    </source>
</evidence>
<proteinExistence type="predicted"/>
<sequence>MTRVEEPPVNAQGCMYTGKVVGDADSIVSLSLCHGLLHQLLVQLVSGCLITYDSESYRDVM</sequence>
<reference evidence="1" key="1">
    <citation type="submission" date="2022-01" db="EMBL/GenBank/DDBJ databases">
        <authorList>
            <person name="King R."/>
        </authorList>
    </citation>
    <scope>NUCLEOTIDE SEQUENCE</scope>
</reference>
<dbReference type="Proteomes" id="UP001152798">
    <property type="component" value="Chromosome 3"/>
</dbReference>